<organism evidence="2 3">
    <name type="scientific">Caenorhabditis nigoni</name>
    <dbReference type="NCBI Taxonomy" id="1611254"/>
    <lineage>
        <taxon>Eukaryota</taxon>
        <taxon>Metazoa</taxon>
        <taxon>Ecdysozoa</taxon>
        <taxon>Nematoda</taxon>
        <taxon>Chromadorea</taxon>
        <taxon>Rhabditida</taxon>
        <taxon>Rhabditina</taxon>
        <taxon>Rhabditomorpha</taxon>
        <taxon>Rhabditoidea</taxon>
        <taxon>Rhabditidae</taxon>
        <taxon>Peloderinae</taxon>
        <taxon>Caenorhabditis</taxon>
    </lineage>
</organism>
<gene>
    <name evidence="2" type="primary">Cnig_chr_V.g21977</name>
    <name evidence="2" type="ORF">B9Z55_021977</name>
</gene>
<dbReference type="Proteomes" id="UP000230233">
    <property type="component" value="Chromosome V"/>
</dbReference>
<sequence length="352" mass="41400">MICFTISNTFEVIRNSKTELQTLENGQNGLKSTEKYVFVYLIDCISPYMTIREEDSDAPIHYKCYKVAVNAMEPSKFTVYRSQTKFTRENIDITETYYQIMHLFKSPDSTIEEMKFGEAFQFKMEGYPEEERMDQLFAKIFSSVTFQNLQVSCKVSMLEWNLNIKSESFLKFLNYLDPMYLQKLHLTGPVIMDGLMDKLMETEHWKCLSEIKINGAILANLENFYHFNVVDVQIKELNPWVLSEFIKNYHTKNLYQPNNFTIRSKRLLEPSYAEQVWISFDPFDPLESFKNVESWGVRLKLFEIPRDSVNTRVVFILNGKISGYVWDKETVLSSFMIFDQTPEGYFSDVSAD</sequence>
<dbReference type="Pfam" id="PF01827">
    <property type="entry name" value="FTH"/>
    <property type="match status" value="1"/>
</dbReference>
<dbReference type="OrthoDB" id="10378285at2759"/>
<reference evidence="3" key="1">
    <citation type="submission" date="2017-10" db="EMBL/GenBank/DDBJ databases">
        <title>Rapid genome shrinkage in a self-fertile nematode reveals novel sperm competition proteins.</title>
        <authorList>
            <person name="Yin D."/>
            <person name="Schwarz E.M."/>
            <person name="Thomas C.G."/>
            <person name="Felde R.L."/>
            <person name="Korf I.F."/>
            <person name="Cutter A.D."/>
            <person name="Schartner C.M."/>
            <person name="Ralston E.J."/>
            <person name="Meyer B.J."/>
            <person name="Haag E.S."/>
        </authorList>
    </citation>
    <scope>NUCLEOTIDE SEQUENCE [LARGE SCALE GENOMIC DNA]</scope>
    <source>
        <strain evidence="3">JU1422</strain>
    </source>
</reference>
<dbReference type="EMBL" id="PDUG01000005">
    <property type="protein sequence ID" value="PIC30882.1"/>
    <property type="molecule type" value="Genomic_DNA"/>
</dbReference>
<dbReference type="InterPro" id="IPR002900">
    <property type="entry name" value="DUF38/FTH_CAE_spp"/>
</dbReference>
<feature type="domain" description="DUF38" evidence="1">
    <location>
        <begin position="163"/>
        <end position="237"/>
    </location>
</feature>
<evidence type="ECO:0000313" key="3">
    <source>
        <dbReference type="Proteomes" id="UP000230233"/>
    </source>
</evidence>
<evidence type="ECO:0000313" key="2">
    <source>
        <dbReference type="EMBL" id="PIC30882.1"/>
    </source>
</evidence>
<evidence type="ECO:0000259" key="1">
    <source>
        <dbReference type="Pfam" id="PF01827"/>
    </source>
</evidence>
<comment type="caution">
    <text evidence="2">The sequence shown here is derived from an EMBL/GenBank/DDBJ whole genome shotgun (WGS) entry which is preliminary data.</text>
</comment>
<name>A0A2G5TUD3_9PELO</name>
<keyword evidence="3" id="KW-1185">Reference proteome</keyword>
<proteinExistence type="predicted"/>
<dbReference type="AlphaFoldDB" id="A0A2G5TUD3"/>
<protein>
    <recommendedName>
        <fullName evidence="1">DUF38 domain-containing protein</fullName>
    </recommendedName>
</protein>
<accession>A0A2G5TUD3</accession>